<proteinExistence type="predicted"/>
<keyword evidence="4" id="KW-1185">Reference proteome</keyword>
<evidence type="ECO:0000256" key="1">
    <source>
        <dbReference type="SAM" id="MobiDB-lite"/>
    </source>
</evidence>
<dbReference type="OrthoDB" id="388278at2"/>
<feature type="region of interest" description="Disordered" evidence="1">
    <location>
        <begin position="25"/>
        <end position="54"/>
    </location>
</feature>
<evidence type="ECO:0000313" key="3">
    <source>
        <dbReference type="EMBL" id="AKX34620.1"/>
    </source>
</evidence>
<dbReference type="PATRIC" id="fig|216942.3.peg.1025"/>
<gene>
    <name evidence="3" type="ORF">SLITO_v1c10090</name>
</gene>
<dbReference type="AlphaFoldDB" id="A0A0K1W2R6"/>
<feature type="signal peptide" evidence="2">
    <location>
        <begin position="1"/>
        <end position="15"/>
    </location>
</feature>
<organism evidence="3 4">
    <name type="scientific">Spiroplasma litorale</name>
    <dbReference type="NCBI Taxonomy" id="216942"/>
    <lineage>
        <taxon>Bacteria</taxon>
        <taxon>Bacillati</taxon>
        <taxon>Mycoplasmatota</taxon>
        <taxon>Mollicutes</taxon>
        <taxon>Entomoplasmatales</taxon>
        <taxon>Spiroplasmataceae</taxon>
        <taxon>Spiroplasma</taxon>
    </lineage>
</organism>
<evidence type="ECO:0008006" key="5">
    <source>
        <dbReference type="Google" id="ProtNLM"/>
    </source>
</evidence>
<dbReference type="KEGG" id="sll:SLITO_v1c10090"/>
<keyword evidence="2" id="KW-0732">Signal</keyword>
<dbReference type="PROSITE" id="PS51257">
    <property type="entry name" value="PROKAR_LIPOPROTEIN"/>
    <property type="match status" value="1"/>
</dbReference>
<name>A0A0K1W2R6_9MOLU</name>
<feature type="chain" id="PRO_5012316973" description="Lipoprotein" evidence="2">
    <location>
        <begin position="16"/>
        <end position="780"/>
    </location>
</feature>
<feature type="compositionally biased region" description="Low complexity" evidence="1">
    <location>
        <begin position="41"/>
        <end position="54"/>
    </location>
</feature>
<accession>A0A0K1W2R6</accession>
<reference evidence="3 4" key="1">
    <citation type="journal article" date="2015" name="Genome Announc.">
        <title>Complete Genome Sequence of Spiroplasma litorale TN-1T (DSM 21781), a Bacterium Isolated from a Green-Eyed Horsefly (Tabanus nigrovittatus).</title>
        <authorList>
            <person name="Lo W.S."/>
            <person name="Lai Y.C."/>
            <person name="Lien Y.W."/>
            <person name="Wang T.H."/>
            <person name="Kuo C.H."/>
        </authorList>
    </citation>
    <scope>NUCLEOTIDE SEQUENCE [LARGE SCALE GENOMIC DNA]</scope>
    <source>
        <strain evidence="3 4">TN-1</strain>
    </source>
</reference>
<evidence type="ECO:0000256" key="2">
    <source>
        <dbReference type="SAM" id="SignalP"/>
    </source>
</evidence>
<dbReference type="EMBL" id="CP012357">
    <property type="protein sequence ID" value="AKX34620.1"/>
    <property type="molecule type" value="Genomic_DNA"/>
</dbReference>
<dbReference type="Proteomes" id="UP000067476">
    <property type="component" value="Chromosome"/>
</dbReference>
<protein>
    <recommendedName>
        <fullName evidence="5">Lipoprotein</fullName>
    </recommendedName>
</protein>
<sequence length="780" mass="86889">MKKLIQLLSSMSLFATSLTTVVSCGGGESNPTKPTDPTDPTDPTNPTDPTLTDTQNQMISGAEFMSRFILASRHENLNFNLNEILSMYLTPVPTALMMPVAYKYKNTDVNFSSALQKYKTLLAPSIEKINNDNYSGVFASYVMGMYDDSFYRDFINTGHFNDSFNEQGGVGFNKKDKNNEMGILAGLDKDLKLSGDQSRRDLSWAIQDTGALTNYLLDMGYDGVNPGDTNGTSSPASATKQEKGGTNGSGYLYYNSGVSRGQGKQNALKINKTVQDKIGEKNKYTAADFSNGKYSSSINETTFNGMGSMIANTAGNLNLKGYINNFSSLKDSLSESSFGAEGLLTIANYITPMLATEEKESDLKIQSVAFSLLYNVQSVINAIQKDSSTGNELKEFLKTNGFDSTTLGKTLDQKKALGAVDILFPKLDNVKATRFYKKDKTDKNEPIENMQIVFNFLKELKKFQENLGTKELKEEFANKFFLSKSAPFKKDYSLIISAPMMGGLGEDGWVDLVKEDGSGAVNILNLVSEAYNGLSKQDTMELIQATESKYKDKSISDLSRSEKLKLIKDLGFDSSTGKYTENSFFANYFKLLTDTKTPGVNELSDLFNRLKDSTNESMQPTHEKALQYIYDKKYWDISNKSLNVTDPSEINGKMEFTLEYKGNGDADSSADQQTTKIDVPENFNPYQTNIEHQKDYAQSDAIKNKIDTSRISGKVLGKEKLKMSSEDLMKYDGKGENYKEVNHKYKVVWQNVSSDSNNPHWVVVEVKSYNNQGKEFYNIY</sequence>
<dbReference type="STRING" id="216942.SLITO_v1c10090"/>
<evidence type="ECO:0000313" key="4">
    <source>
        <dbReference type="Proteomes" id="UP000067476"/>
    </source>
</evidence>
<dbReference type="RefSeq" id="WP_075058698.1">
    <property type="nucleotide sequence ID" value="NZ_CP012357.1"/>
</dbReference>